<dbReference type="AlphaFoldDB" id="A0AAV1VNK2"/>
<dbReference type="Proteomes" id="UP001162060">
    <property type="component" value="Unassembled WGS sequence"/>
</dbReference>
<dbReference type="EMBL" id="CAKLBY020000387">
    <property type="protein sequence ID" value="CAK7947805.1"/>
    <property type="molecule type" value="Genomic_DNA"/>
</dbReference>
<sequence>MNDSMMVVPCMPMHCVKLEYFYGHVGWHRSKGILLPVAKLRDAMALSGRANRTRQFTASCQQDQTIYSVVPTGPDNLQRRANGTFLSPCGGSYPSCYTRFDRVTSLALSDS</sequence>
<comment type="caution">
    <text evidence="1">The sequence shown here is derived from an EMBL/GenBank/DDBJ whole genome shotgun (WGS) entry which is preliminary data.</text>
</comment>
<name>A0AAV1VNK2_9STRA</name>
<evidence type="ECO:0000313" key="1">
    <source>
        <dbReference type="EMBL" id="CAK7947805.1"/>
    </source>
</evidence>
<gene>
    <name evidence="1" type="ORF">PM001_LOCUS32955</name>
</gene>
<proteinExistence type="predicted"/>
<accession>A0AAV1VNK2</accession>
<organism evidence="1 2">
    <name type="scientific">Peronospora matthiolae</name>
    <dbReference type="NCBI Taxonomy" id="2874970"/>
    <lineage>
        <taxon>Eukaryota</taxon>
        <taxon>Sar</taxon>
        <taxon>Stramenopiles</taxon>
        <taxon>Oomycota</taxon>
        <taxon>Peronosporomycetes</taxon>
        <taxon>Peronosporales</taxon>
        <taxon>Peronosporaceae</taxon>
        <taxon>Peronospora</taxon>
    </lineage>
</organism>
<reference evidence="1" key="1">
    <citation type="submission" date="2024-01" db="EMBL/GenBank/DDBJ databases">
        <authorList>
            <person name="Webb A."/>
        </authorList>
    </citation>
    <scope>NUCLEOTIDE SEQUENCE</scope>
    <source>
        <strain evidence="1">Pm1</strain>
    </source>
</reference>
<evidence type="ECO:0000313" key="2">
    <source>
        <dbReference type="Proteomes" id="UP001162060"/>
    </source>
</evidence>
<protein>
    <submittedName>
        <fullName evidence="1">Uncharacterized protein</fullName>
    </submittedName>
</protein>